<evidence type="ECO:0000256" key="1">
    <source>
        <dbReference type="SAM" id="MobiDB-lite"/>
    </source>
</evidence>
<proteinExistence type="predicted"/>
<evidence type="ECO:0000313" key="3">
    <source>
        <dbReference type="Proteomes" id="UP000821837"/>
    </source>
</evidence>
<dbReference type="Proteomes" id="UP000821837">
    <property type="component" value="Unassembled WGS sequence"/>
</dbReference>
<reference evidence="2" key="2">
    <citation type="submission" date="2021-09" db="EMBL/GenBank/DDBJ databases">
        <authorList>
            <person name="Jia N."/>
            <person name="Wang J."/>
            <person name="Shi W."/>
            <person name="Du L."/>
            <person name="Sun Y."/>
            <person name="Zhan W."/>
            <person name="Jiang J."/>
            <person name="Wang Q."/>
            <person name="Zhang B."/>
            <person name="Ji P."/>
            <person name="Sakyi L.B."/>
            <person name="Cui X."/>
            <person name="Yuan T."/>
            <person name="Jiang B."/>
            <person name="Yang W."/>
            <person name="Lam T.T.-Y."/>
            <person name="Chang Q."/>
            <person name="Ding S."/>
            <person name="Wang X."/>
            <person name="Zhu J."/>
            <person name="Ruan X."/>
            <person name="Zhao L."/>
            <person name="Wei J."/>
            <person name="Que T."/>
            <person name="Du C."/>
            <person name="Cheng J."/>
            <person name="Dai P."/>
            <person name="Han X."/>
            <person name="Huang E."/>
            <person name="Gao Y."/>
            <person name="Liu J."/>
            <person name="Shao H."/>
            <person name="Ye R."/>
            <person name="Li L."/>
            <person name="Wei W."/>
            <person name="Wang X."/>
            <person name="Wang C."/>
            <person name="Huo Q."/>
            <person name="Li W."/>
            <person name="Guo W."/>
            <person name="Chen H."/>
            <person name="Chen S."/>
            <person name="Zhou L."/>
            <person name="Zhou L."/>
            <person name="Ni X."/>
            <person name="Tian J."/>
            <person name="Zhou Y."/>
            <person name="Sheng Y."/>
            <person name="Liu T."/>
            <person name="Pan Y."/>
            <person name="Xia L."/>
            <person name="Li J."/>
            <person name="Zhao F."/>
            <person name="Cao W."/>
        </authorList>
    </citation>
    <scope>NUCLEOTIDE SEQUENCE</scope>
    <source>
        <strain evidence="2">Rsan-2018</strain>
        <tissue evidence="2">Larvae</tissue>
    </source>
</reference>
<sequence>MHAASRAVSDSLCSGSSRGGSSGIESEGPVSQPSGRLVLTQCSIYADDMALGTRAKVTTTGYPAITTTCGCKSLLPEAGLERPAYPLEQGDDLPVAIDRSPPILDTSSKGGYHRGSTGAVYDRQASTALTGLPSKAATAVMLHGLPLVQLPMRRKDKLEKQHRLAIRALLGLPCYSPVSATLAQALASPLAATTATHAAVGRLPAVGAVTGRCTPASELQQAAAAKILELAGLHLAEDHLYASLPQKHVAVITVSRPELQASFEPDWADITVSLLLTKLMAMRACGITALHWVIYW</sequence>
<keyword evidence="3" id="KW-1185">Reference proteome</keyword>
<feature type="region of interest" description="Disordered" evidence="1">
    <location>
        <begin position="1"/>
        <end position="34"/>
    </location>
</feature>
<evidence type="ECO:0000313" key="2">
    <source>
        <dbReference type="EMBL" id="KAH7943964.1"/>
    </source>
</evidence>
<protein>
    <submittedName>
        <fullName evidence="2">Uncharacterized protein</fullName>
    </submittedName>
</protein>
<comment type="caution">
    <text evidence="2">The sequence shown here is derived from an EMBL/GenBank/DDBJ whole genome shotgun (WGS) entry which is preliminary data.</text>
</comment>
<reference evidence="2" key="1">
    <citation type="journal article" date="2020" name="Cell">
        <title>Large-Scale Comparative Analyses of Tick Genomes Elucidate Their Genetic Diversity and Vector Capacities.</title>
        <authorList>
            <consortium name="Tick Genome and Microbiome Consortium (TIGMIC)"/>
            <person name="Jia N."/>
            <person name="Wang J."/>
            <person name="Shi W."/>
            <person name="Du L."/>
            <person name="Sun Y."/>
            <person name="Zhan W."/>
            <person name="Jiang J.F."/>
            <person name="Wang Q."/>
            <person name="Zhang B."/>
            <person name="Ji P."/>
            <person name="Bell-Sakyi L."/>
            <person name="Cui X.M."/>
            <person name="Yuan T.T."/>
            <person name="Jiang B.G."/>
            <person name="Yang W.F."/>
            <person name="Lam T.T."/>
            <person name="Chang Q.C."/>
            <person name="Ding S.J."/>
            <person name="Wang X.J."/>
            <person name="Zhu J.G."/>
            <person name="Ruan X.D."/>
            <person name="Zhao L."/>
            <person name="Wei J.T."/>
            <person name="Ye R.Z."/>
            <person name="Que T.C."/>
            <person name="Du C.H."/>
            <person name="Zhou Y.H."/>
            <person name="Cheng J.X."/>
            <person name="Dai P.F."/>
            <person name="Guo W.B."/>
            <person name="Han X.H."/>
            <person name="Huang E.J."/>
            <person name="Li L.F."/>
            <person name="Wei W."/>
            <person name="Gao Y.C."/>
            <person name="Liu J.Z."/>
            <person name="Shao H.Z."/>
            <person name="Wang X."/>
            <person name="Wang C.C."/>
            <person name="Yang T.C."/>
            <person name="Huo Q.B."/>
            <person name="Li W."/>
            <person name="Chen H.Y."/>
            <person name="Chen S.E."/>
            <person name="Zhou L.G."/>
            <person name="Ni X.B."/>
            <person name="Tian J.H."/>
            <person name="Sheng Y."/>
            <person name="Liu T."/>
            <person name="Pan Y.S."/>
            <person name="Xia L.Y."/>
            <person name="Li J."/>
            <person name="Zhao F."/>
            <person name="Cao W.C."/>
        </authorList>
    </citation>
    <scope>NUCLEOTIDE SEQUENCE</scope>
    <source>
        <strain evidence="2">Rsan-2018</strain>
    </source>
</reference>
<dbReference type="AlphaFoldDB" id="A0A9D4PJF9"/>
<gene>
    <name evidence="2" type="ORF">HPB52_013819</name>
</gene>
<accession>A0A9D4PJF9</accession>
<dbReference type="VEuPathDB" id="VectorBase:RSAN_047764"/>
<dbReference type="EMBL" id="JABSTV010001253">
    <property type="protein sequence ID" value="KAH7943964.1"/>
    <property type="molecule type" value="Genomic_DNA"/>
</dbReference>
<name>A0A9D4PJF9_RHISA</name>
<organism evidence="2 3">
    <name type="scientific">Rhipicephalus sanguineus</name>
    <name type="common">Brown dog tick</name>
    <name type="synonym">Ixodes sanguineus</name>
    <dbReference type="NCBI Taxonomy" id="34632"/>
    <lineage>
        <taxon>Eukaryota</taxon>
        <taxon>Metazoa</taxon>
        <taxon>Ecdysozoa</taxon>
        <taxon>Arthropoda</taxon>
        <taxon>Chelicerata</taxon>
        <taxon>Arachnida</taxon>
        <taxon>Acari</taxon>
        <taxon>Parasitiformes</taxon>
        <taxon>Ixodida</taxon>
        <taxon>Ixodoidea</taxon>
        <taxon>Ixodidae</taxon>
        <taxon>Rhipicephalinae</taxon>
        <taxon>Rhipicephalus</taxon>
        <taxon>Rhipicephalus</taxon>
    </lineage>
</organism>